<organism evidence="1 2">
    <name type="scientific">Clostridium aminobutyricum</name>
    <dbReference type="NCBI Taxonomy" id="33953"/>
    <lineage>
        <taxon>Bacteria</taxon>
        <taxon>Bacillati</taxon>
        <taxon>Bacillota</taxon>
        <taxon>Clostridia</taxon>
        <taxon>Eubacteriales</taxon>
        <taxon>Clostridiaceae</taxon>
        <taxon>Clostridium</taxon>
    </lineage>
</organism>
<proteinExistence type="predicted"/>
<dbReference type="InterPro" id="IPR045527">
    <property type="entry name" value="DUF6470"/>
</dbReference>
<dbReference type="EMBL" id="JAFJZZ010000004">
    <property type="protein sequence ID" value="MBN7773741.1"/>
    <property type="molecule type" value="Genomic_DNA"/>
</dbReference>
<keyword evidence="2" id="KW-1185">Reference proteome</keyword>
<dbReference type="AlphaFoldDB" id="A0A939IJ47"/>
<evidence type="ECO:0000313" key="2">
    <source>
        <dbReference type="Proteomes" id="UP000664545"/>
    </source>
</evidence>
<evidence type="ECO:0000313" key="1">
    <source>
        <dbReference type="EMBL" id="MBN7773741.1"/>
    </source>
</evidence>
<reference evidence="1" key="1">
    <citation type="submission" date="2021-02" db="EMBL/GenBank/DDBJ databases">
        <title>Abyssanaerobacter marinus gen.nov., sp., nov, anaerobic bacterium isolated from the Onnuri vent field of Indian Ocean and suggestion of Mogibacteriaceae fam. nov., and proposal of reclassification of ambiguous this family's genus member.</title>
        <authorList>
            <person name="Kim Y.J."/>
            <person name="Yang J.-A."/>
        </authorList>
    </citation>
    <scope>NUCLEOTIDE SEQUENCE</scope>
    <source>
        <strain evidence="1">DSM 2634</strain>
    </source>
</reference>
<dbReference type="Proteomes" id="UP000664545">
    <property type="component" value="Unassembled WGS sequence"/>
</dbReference>
<gene>
    <name evidence="1" type="ORF">JYB65_10240</name>
</gene>
<name>A0A939IJ47_CLOAM</name>
<dbReference type="RefSeq" id="WP_206582578.1">
    <property type="nucleotide sequence ID" value="NZ_JAFJZZ010000004.1"/>
</dbReference>
<accession>A0A939IJ47</accession>
<comment type="caution">
    <text evidence="1">The sequence shown here is derived from an EMBL/GenBank/DDBJ whole genome shotgun (WGS) entry which is preliminary data.</text>
</comment>
<sequence length="200" mass="22469">MKPLIEIQTVPISIEFKTTSASFQPTESTAQLEMTTDKGGLQIKSSPIKLNVDTYEARKSVNPTLKANMEKFASDGKQAAYEATAQYAQEGKILLNIHLNQDAFQQIADLRLGNNEHKTPNIKWIPEHPADISWEPGDMTIKYETDKLNFDFKQNKQPLEFVPGDIEFVINQRPKVIVTYVGDPLYVPPSAAPDYIDTEA</sequence>
<protein>
    <submittedName>
        <fullName evidence="1">Uncharacterized protein</fullName>
    </submittedName>
</protein>
<dbReference type="Pfam" id="PF20074">
    <property type="entry name" value="DUF6470"/>
    <property type="match status" value="1"/>
</dbReference>